<accession>A0A0A2LR75</accession>
<organism evidence="1 2">
    <name type="scientific">Flavobacterium beibuense F44-8</name>
    <dbReference type="NCBI Taxonomy" id="1406840"/>
    <lineage>
        <taxon>Bacteria</taxon>
        <taxon>Pseudomonadati</taxon>
        <taxon>Bacteroidota</taxon>
        <taxon>Flavobacteriia</taxon>
        <taxon>Flavobacteriales</taxon>
        <taxon>Flavobacteriaceae</taxon>
        <taxon>Flavobacterium</taxon>
    </lineage>
</organism>
<evidence type="ECO:0000313" key="2">
    <source>
        <dbReference type="Proteomes" id="UP000030129"/>
    </source>
</evidence>
<dbReference type="Proteomes" id="UP000030129">
    <property type="component" value="Unassembled WGS sequence"/>
</dbReference>
<reference evidence="1 2" key="1">
    <citation type="submission" date="2013-09" db="EMBL/GenBank/DDBJ databases">
        <authorList>
            <person name="Zeng Z."/>
            <person name="Chen C."/>
        </authorList>
    </citation>
    <scope>NUCLEOTIDE SEQUENCE [LARGE SCALE GENOMIC DNA]</scope>
    <source>
        <strain evidence="1 2">F44-8</strain>
    </source>
</reference>
<dbReference type="EMBL" id="JRLV01000032">
    <property type="protein sequence ID" value="KGO78695.1"/>
    <property type="molecule type" value="Genomic_DNA"/>
</dbReference>
<protein>
    <submittedName>
        <fullName evidence="1">Uncharacterized protein</fullName>
    </submittedName>
</protein>
<proteinExistence type="predicted"/>
<evidence type="ECO:0000313" key="1">
    <source>
        <dbReference type="EMBL" id="KGO78695.1"/>
    </source>
</evidence>
<sequence>MACRTPSVERVADKSVNAQNQLDKLTESVKAQRGTLLNEFETRVGENLKKARVSDGTLLGSNDYIKVEYSYEFSLDKIASVIKDTLKAIAVNKDSKSFQDAFSDEAVESYTDLVNSVSEAAKTKSTATASLSFSMNRLAPGIYAFLSATSASLLEEETFGNESITSTIIFYQLIYSIEDMQNQKQFDEAAIDIQNLMNMKRIQASYTDMLANGKMGIQEWMTRDEEAELAIQRLSARVDKRGFTNRTRVASRGMSENQRIVTAALERLNKMGEVYYPAVSILENRLELSYFN</sequence>
<name>A0A0A2LR75_9FLAO</name>
<dbReference type="RefSeq" id="WP_035136179.1">
    <property type="nucleotide sequence ID" value="NZ_JRLV01000032.1"/>
</dbReference>
<keyword evidence="2" id="KW-1185">Reference proteome</keyword>
<gene>
    <name evidence="1" type="ORF">Q763_17045</name>
</gene>
<dbReference type="eggNOG" id="ENOG5033X4Z">
    <property type="taxonomic scope" value="Bacteria"/>
</dbReference>
<comment type="caution">
    <text evidence="1">The sequence shown here is derived from an EMBL/GenBank/DDBJ whole genome shotgun (WGS) entry which is preliminary data.</text>
</comment>
<dbReference type="AlphaFoldDB" id="A0A0A2LR75"/>